<evidence type="ECO:0000313" key="9">
    <source>
        <dbReference type="Proteomes" id="UP000018542"/>
    </source>
</evidence>
<evidence type="ECO:0000256" key="6">
    <source>
        <dbReference type="SAM" id="MobiDB-lite"/>
    </source>
</evidence>
<proteinExistence type="predicted"/>
<dbReference type="Gene3D" id="3.40.50.300">
    <property type="entry name" value="P-loop containing nucleotide triphosphate hydrolases"/>
    <property type="match status" value="1"/>
</dbReference>
<evidence type="ECO:0000313" key="8">
    <source>
        <dbReference type="EMBL" id="AHB49111.1"/>
    </source>
</evidence>
<keyword evidence="4" id="KW-1278">Translocase</keyword>
<dbReference type="GO" id="GO:0005524">
    <property type="term" value="F:ATP binding"/>
    <property type="evidence" value="ECO:0007669"/>
    <property type="project" value="UniProtKB-KW"/>
</dbReference>
<dbReference type="InterPro" id="IPR003593">
    <property type="entry name" value="AAA+_ATPase"/>
</dbReference>
<feature type="domain" description="ABC transporter" evidence="7">
    <location>
        <begin position="9"/>
        <end position="250"/>
    </location>
</feature>
<dbReference type="STRING" id="1029756.W911_12960"/>
<comment type="function">
    <text evidence="5">Part of the ABC transporter complex HmuTUV involved in hemin import. Responsible for energy coupling to the transport system.</text>
</comment>
<dbReference type="OrthoDB" id="9805601at2"/>
<dbReference type="GO" id="GO:0016887">
    <property type="term" value="F:ATP hydrolysis activity"/>
    <property type="evidence" value="ECO:0007669"/>
    <property type="project" value="InterPro"/>
</dbReference>
<dbReference type="InterPro" id="IPR003439">
    <property type="entry name" value="ABC_transporter-like_ATP-bd"/>
</dbReference>
<dbReference type="PANTHER" id="PTHR42794">
    <property type="entry name" value="HEMIN IMPORT ATP-BINDING PROTEIN HMUV"/>
    <property type="match status" value="1"/>
</dbReference>
<keyword evidence="3" id="KW-0067">ATP-binding</keyword>
<dbReference type="SUPFAM" id="SSF52540">
    <property type="entry name" value="P-loop containing nucleoside triphosphate hydrolases"/>
    <property type="match status" value="1"/>
</dbReference>
<dbReference type="EMBL" id="CP006912">
    <property type="protein sequence ID" value="AHB49111.1"/>
    <property type="molecule type" value="Genomic_DNA"/>
</dbReference>
<dbReference type="AlphaFoldDB" id="V5SE09"/>
<keyword evidence="1" id="KW-0813">Transport</keyword>
<accession>V5SE09</accession>
<gene>
    <name evidence="8" type="ORF">W911_12960</name>
</gene>
<dbReference type="RefSeq" id="WP_023787925.1">
    <property type="nucleotide sequence ID" value="NC_022997.1"/>
</dbReference>
<dbReference type="NCBIfam" id="NF010068">
    <property type="entry name" value="PRK13548.1"/>
    <property type="match status" value="1"/>
</dbReference>
<keyword evidence="9" id="KW-1185">Reference proteome</keyword>
<evidence type="ECO:0000256" key="1">
    <source>
        <dbReference type="ARBA" id="ARBA00022448"/>
    </source>
</evidence>
<dbReference type="PATRIC" id="fig|1029756.8.peg.2697"/>
<sequence length="292" mass="30677">MANVKSPAIEACGLRFEISGKRLVDDVSLAIPAGRMVGILGPNGAGKSTFLKLATGELRPTAGRILFDGVPLAQAHPALLARRRAVVPQSSQLTFSFSALEVVTLGASVPGFGLSDDHSRAAEWALDRVGLAHLAARAYTDLSGGERQRVHIARAMCQLATAPPSPGETLLLLVDEPTSNLDIGHQRRVLGALREAATEGAAVLAVLHDINLAAGYCDTLALMREGRLIAHGAPDEIVRDDLLSHTYGCALDANQTPSRTPFVLPITRDAPEPATPVFTSSARHHASDVSSG</sequence>
<dbReference type="PANTHER" id="PTHR42794:SF1">
    <property type="entry name" value="HEMIN IMPORT ATP-BINDING PROTEIN HMUV"/>
    <property type="match status" value="1"/>
</dbReference>
<name>V5SE09_9HYPH</name>
<protein>
    <submittedName>
        <fullName evidence="8">Iron ABC transporter</fullName>
    </submittedName>
</protein>
<dbReference type="Pfam" id="PF00005">
    <property type="entry name" value="ABC_tran"/>
    <property type="match status" value="1"/>
</dbReference>
<evidence type="ECO:0000256" key="2">
    <source>
        <dbReference type="ARBA" id="ARBA00022741"/>
    </source>
</evidence>
<organism evidence="8 9">
    <name type="scientific">Hyphomicrobium nitrativorans NL23</name>
    <dbReference type="NCBI Taxonomy" id="1029756"/>
    <lineage>
        <taxon>Bacteria</taxon>
        <taxon>Pseudomonadati</taxon>
        <taxon>Pseudomonadota</taxon>
        <taxon>Alphaproteobacteria</taxon>
        <taxon>Hyphomicrobiales</taxon>
        <taxon>Hyphomicrobiaceae</taxon>
        <taxon>Hyphomicrobium</taxon>
    </lineage>
</organism>
<evidence type="ECO:0000256" key="4">
    <source>
        <dbReference type="ARBA" id="ARBA00022967"/>
    </source>
</evidence>
<evidence type="ECO:0000259" key="7">
    <source>
        <dbReference type="PROSITE" id="PS50893"/>
    </source>
</evidence>
<dbReference type="KEGG" id="hni:W911_12960"/>
<evidence type="ECO:0000256" key="5">
    <source>
        <dbReference type="ARBA" id="ARBA00037066"/>
    </source>
</evidence>
<dbReference type="PROSITE" id="PS50893">
    <property type="entry name" value="ABC_TRANSPORTER_2"/>
    <property type="match status" value="1"/>
</dbReference>
<dbReference type="SMART" id="SM00382">
    <property type="entry name" value="AAA"/>
    <property type="match status" value="1"/>
</dbReference>
<dbReference type="CDD" id="cd03214">
    <property type="entry name" value="ABC_Iron-Siderophores_B12_Hemin"/>
    <property type="match status" value="1"/>
</dbReference>
<reference evidence="8 9" key="1">
    <citation type="journal article" date="2014" name="Genome Announc.">
        <title>Complete Genome Sequence of Hyphomicrobium nitrativorans Strain NL23, a Denitrifying Bacterium Isolated from Biofilm of a Methanol-Fed Denitrification System Treating Seawater at the Montreal Biodome.</title>
        <authorList>
            <person name="Martineau C."/>
            <person name="Villeneuve C."/>
            <person name="Mauffrey F."/>
            <person name="Villemur R."/>
        </authorList>
    </citation>
    <scope>NUCLEOTIDE SEQUENCE [LARGE SCALE GENOMIC DNA]</scope>
    <source>
        <strain evidence="8">NL23</strain>
    </source>
</reference>
<dbReference type="InterPro" id="IPR027417">
    <property type="entry name" value="P-loop_NTPase"/>
</dbReference>
<evidence type="ECO:0000256" key="3">
    <source>
        <dbReference type="ARBA" id="ARBA00022840"/>
    </source>
</evidence>
<feature type="region of interest" description="Disordered" evidence="6">
    <location>
        <begin position="273"/>
        <end position="292"/>
    </location>
</feature>
<keyword evidence="2" id="KW-0547">Nucleotide-binding</keyword>
<dbReference type="Proteomes" id="UP000018542">
    <property type="component" value="Chromosome"/>
</dbReference>
<dbReference type="HOGENOM" id="CLU_000604_1_11_5"/>